<name>A0AAV6ZCX4_ENGPU</name>
<comment type="caution">
    <text evidence="1">The sequence shown here is derived from an EMBL/GenBank/DDBJ whole genome shotgun (WGS) entry which is preliminary data.</text>
</comment>
<dbReference type="AlphaFoldDB" id="A0AAV6ZCX4"/>
<gene>
    <name evidence="1" type="ORF">GDO81_021179</name>
</gene>
<protein>
    <submittedName>
        <fullName evidence="1">Uncharacterized protein</fullName>
    </submittedName>
</protein>
<dbReference type="Proteomes" id="UP000824782">
    <property type="component" value="Unassembled WGS sequence"/>
</dbReference>
<organism evidence="1 2">
    <name type="scientific">Engystomops pustulosus</name>
    <name type="common">Tungara frog</name>
    <name type="synonym">Physalaemus pustulosus</name>
    <dbReference type="NCBI Taxonomy" id="76066"/>
    <lineage>
        <taxon>Eukaryota</taxon>
        <taxon>Metazoa</taxon>
        <taxon>Chordata</taxon>
        <taxon>Craniata</taxon>
        <taxon>Vertebrata</taxon>
        <taxon>Euteleostomi</taxon>
        <taxon>Amphibia</taxon>
        <taxon>Batrachia</taxon>
        <taxon>Anura</taxon>
        <taxon>Neobatrachia</taxon>
        <taxon>Hyloidea</taxon>
        <taxon>Leptodactylidae</taxon>
        <taxon>Leiuperinae</taxon>
        <taxon>Engystomops</taxon>
    </lineage>
</organism>
<evidence type="ECO:0000313" key="1">
    <source>
        <dbReference type="EMBL" id="KAG8545264.1"/>
    </source>
</evidence>
<reference evidence="1" key="1">
    <citation type="thesis" date="2020" institute="ProQuest LLC" country="789 East Eisenhower Parkway, Ann Arbor, MI, USA">
        <title>Comparative Genomics and Chromosome Evolution.</title>
        <authorList>
            <person name="Mudd A.B."/>
        </authorList>
    </citation>
    <scope>NUCLEOTIDE SEQUENCE</scope>
    <source>
        <strain evidence="1">237g6f4</strain>
        <tissue evidence="1">Blood</tissue>
    </source>
</reference>
<dbReference type="EMBL" id="WNYA01001726">
    <property type="protein sequence ID" value="KAG8545264.1"/>
    <property type="molecule type" value="Genomic_DNA"/>
</dbReference>
<sequence length="71" mass="7930">MSPVHSTRRLHGLLTAGDVSALSLVTSAASYYTSNVRISPLYSLMRSQCRNITQEKYTFLYLFPSISANRS</sequence>
<accession>A0AAV6ZCX4</accession>
<keyword evidence="2" id="KW-1185">Reference proteome</keyword>
<evidence type="ECO:0000313" key="2">
    <source>
        <dbReference type="Proteomes" id="UP000824782"/>
    </source>
</evidence>
<proteinExistence type="predicted"/>